<dbReference type="InterPro" id="IPR058238">
    <property type="entry name" value="Lant_leader_dom"/>
</dbReference>
<accession>A0A3S1AZZ9</accession>
<dbReference type="AlphaFoldDB" id="A0A3S1AZZ9"/>
<sequence length="63" mass="6864">MKKQKIDLSKKLFLNKETVASLNVTQQEEMIGGALPTTTLLTQKTSVCRESSPSPTKPCCALP</sequence>
<comment type="caution">
    <text evidence="1">The sequence shown here is derived from an EMBL/GenBank/DDBJ whole genome shotgun (WGS) entry which is preliminary data.</text>
</comment>
<protein>
    <submittedName>
        <fullName evidence="1">Uncharacterized protein</fullName>
    </submittedName>
</protein>
<name>A0A3S1AZZ9_9BACT</name>
<evidence type="ECO:0000313" key="1">
    <source>
        <dbReference type="EMBL" id="NSL90928.1"/>
    </source>
</evidence>
<dbReference type="OrthoDB" id="680784at2"/>
<dbReference type="EMBL" id="RIAR02000001">
    <property type="protein sequence ID" value="NSL90928.1"/>
    <property type="molecule type" value="Genomic_DNA"/>
</dbReference>
<proteinExistence type="predicted"/>
<gene>
    <name evidence="1" type="ORF">ECE50_029155</name>
</gene>
<reference evidence="1" key="1">
    <citation type="submission" date="2020-05" db="EMBL/GenBank/DDBJ databases">
        <title>Chitinophaga laudate sp. nov., isolated from a tropical peat swamp.</title>
        <authorList>
            <person name="Goh C.B.S."/>
            <person name="Lee M.S."/>
            <person name="Parimannan S."/>
            <person name="Pasbakhsh P."/>
            <person name="Yule C.M."/>
            <person name="Rajandas H."/>
            <person name="Loke S."/>
            <person name="Croft L."/>
            <person name="Tan J.B.L."/>
        </authorList>
    </citation>
    <scope>NUCLEOTIDE SEQUENCE</scope>
    <source>
        <strain evidence="1">Mgbs1</strain>
    </source>
</reference>
<organism evidence="1 2">
    <name type="scientific">Chitinophaga solisilvae</name>
    <dbReference type="NCBI Taxonomy" id="1233460"/>
    <lineage>
        <taxon>Bacteria</taxon>
        <taxon>Pseudomonadati</taxon>
        <taxon>Bacteroidota</taxon>
        <taxon>Chitinophagia</taxon>
        <taxon>Chitinophagales</taxon>
        <taxon>Chitinophagaceae</taxon>
        <taxon>Chitinophaga</taxon>
    </lineage>
</organism>
<dbReference type="RefSeq" id="WP_127037048.1">
    <property type="nucleotide sequence ID" value="NZ_JAABOK010000018.1"/>
</dbReference>
<dbReference type="NCBIfam" id="NF038153">
    <property type="entry name" value="lant_leader_L1a"/>
    <property type="match status" value="1"/>
</dbReference>
<evidence type="ECO:0000313" key="2">
    <source>
        <dbReference type="Proteomes" id="UP000281028"/>
    </source>
</evidence>
<keyword evidence="2" id="KW-1185">Reference proteome</keyword>
<dbReference type="Proteomes" id="UP000281028">
    <property type="component" value="Unassembled WGS sequence"/>
</dbReference>